<accession>A0AAU8FRG5</accession>
<dbReference type="RefSeq" id="WP_353722340.1">
    <property type="nucleotide sequence ID" value="NZ_CP159289.1"/>
</dbReference>
<dbReference type="EMBL" id="CP159289">
    <property type="protein sequence ID" value="XCH27078.1"/>
    <property type="molecule type" value="Genomic_DNA"/>
</dbReference>
<reference evidence="1" key="1">
    <citation type="submission" date="2024-06" db="EMBL/GenBank/DDBJ databases">
        <title>Sequencing and assembly of the genome of Dyadobacter sp. strain 676, a symbiont of Cyamopsis tetragonoloba.</title>
        <authorList>
            <person name="Guro P."/>
            <person name="Sazanova A."/>
            <person name="Kuznetsova I."/>
            <person name="Belimov A."/>
            <person name="Safronova V."/>
        </authorList>
    </citation>
    <scope>NUCLEOTIDE SEQUENCE</scope>
    <source>
        <strain evidence="1">676</strain>
    </source>
</reference>
<sequence>MFRIIHAGELPFQLYEAKSKNLRFYLIKLEKIGKVILLGGRKGNQKADLKYLVKLVRDIHSEGVNIY</sequence>
<gene>
    <name evidence="1" type="ORF">ABV298_12020</name>
</gene>
<protein>
    <submittedName>
        <fullName evidence="1">Uncharacterized protein</fullName>
    </submittedName>
</protein>
<dbReference type="AlphaFoldDB" id="A0AAU8FRG5"/>
<proteinExistence type="predicted"/>
<organism evidence="1">
    <name type="scientific">Dyadobacter sp. 676</name>
    <dbReference type="NCBI Taxonomy" id="3088362"/>
    <lineage>
        <taxon>Bacteria</taxon>
        <taxon>Pseudomonadati</taxon>
        <taxon>Bacteroidota</taxon>
        <taxon>Cytophagia</taxon>
        <taxon>Cytophagales</taxon>
        <taxon>Spirosomataceae</taxon>
        <taxon>Dyadobacter</taxon>
    </lineage>
</organism>
<evidence type="ECO:0000313" key="1">
    <source>
        <dbReference type="EMBL" id="XCH27078.1"/>
    </source>
</evidence>
<name>A0AAU8FRG5_9BACT</name>